<feature type="region of interest" description="Disordered" evidence="1">
    <location>
        <begin position="1"/>
        <end position="103"/>
    </location>
</feature>
<dbReference type="Proteomes" id="UP000078343">
    <property type="component" value="Unassembled WGS sequence"/>
</dbReference>
<accession>A0A178Z564</accession>
<sequence length="395" mass="45574">MYFLSSSPPPQPSPFIASTSQQSHRPSFSQSHNHDNSYGRAHAKAYYAPHSPSPLRTTRNANLMPSPPQLKYDYPHSLLSSSPLRGGFSEHQDENRMESETEEENEISAADIGFHPNVQETPTGKMHVGTYGRGGHSSLFTPPDSGSNHNVNNSKILSHERSTFRLSRSIPASIGPPQPTLSTISGHQNQSQWELRSRSSSPTSLLTNQTNRNREQRKSRFLDRIRRRRDDDRSEQVGEQVLRMDFVKERRHWEREMARRAAMEAAQQEEMESEDDDDDDDRGEEELSPTQEYEEDIEVDELVREYEREHLQARRNDEFLIDEDEDEEYERLFREMEILSQHSQPQSQNQPASQPRPERYNFAHTPLSTRTKPTSFSQQPQQHGGTITDETMDLS</sequence>
<feature type="compositionally biased region" description="Polar residues" evidence="1">
    <location>
        <begin position="54"/>
        <end position="63"/>
    </location>
</feature>
<keyword evidence="3" id="KW-1185">Reference proteome</keyword>
<feature type="region of interest" description="Disordered" evidence="1">
    <location>
        <begin position="331"/>
        <end position="395"/>
    </location>
</feature>
<gene>
    <name evidence="2" type="ORF">AYL99_11424</name>
</gene>
<dbReference type="EMBL" id="LVYI01000014">
    <property type="protein sequence ID" value="OAP54323.1"/>
    <property type="molecule type" value="Genomic_DNA"/>
</dbReference>
<feature type="compositionally biased region" description="Low complexity" evidence="1">
    <location>
        <begin position="198"/>
        <end position="207"/>
    </location>
</feature>
<dbReference type="STRING" id="1367422.A0A178Z564"/>
<evidence type="ECO:0000256" key="1">
    <source>
        <dbReference type="SAM" id="MobiDB-lite"/>
    </source>
</evidence>
<feature type="compositionally biased region" description="Polar residues" evidence="1">
    <location>
        <begin position="366"/>
        <end position="389"/>
    </location>
</feature>
<feature type="compositionally biased region" description="Polar residues" evidence="1">
    <location>
        <begin position="16"/>
        <end position="31"/>
    </location>
</feature>
<reference evidence="2 3" key="1">
    <citation type="submission" date="2016-04" db="EMBL/GenBank/DDBJ databases">
        <title>Draft genome of Fonsecaea erecta CBS 125763.</title>
        <authorList>
            <person name="Weiss V.A."/>
            <person name="Vicente V.A."/>
            <person name="Raittz R.T."/>
            <person name="Moreno L.F."/>
            <person name="De Souza E.M."/>
            <person name="Pedrosa F.O."/>
            <person name="Steffens M.B."/>
            <person name="Faoro H."/>
            <person name="Tadra-Sfeir M.Z."/>
            <person name="Najafzadeh M.J."/>
            <person name="Felipe M.S."/>
            <person name="Teixeira M."/>
            <person name="Sun J."/>
            <person name="Xi L."/>
            <person name="Gomes R."/>
            <person name="De Azevedo C.M."/>
            <person name="Salgado C.G."/>
            <person name="Da Silva M.B."/>
            <person name="Nascimento M.F."/>
            <person name="Queiroz-Telles F."/>
            <person name="Attili D.S."/>
            <person name="Gorbushina A."/>
        </authorList>
    </citation>
    <scope>NUCLEOTIDE SEQUENCE [LARGE SCALE GENOMIC DNA]</scope>
    <source>
        <strain evidence="2 3">CBS 125763</strain>
    </source>
</reference>
<evidence type="ECO:0000313" key="2">
    <source>
        <dbReference type="EMBL" id="OAP54323.1"/>
    </source>
</evidence>
<feature type="compositionally biased region" description="Low complexity" evidence="1">
    <location>
        <begin position="338"/>
        <end position="355"/>
    </location>
</feature>
<protein>
    <submittedName>
        <fullName evidence="2">Uncharacterized protein</fullName>
    </submittedName>
</protein>
<feature type="compositionally biased region" description="Basic and acidic residues" evidence="1">
    <location>
        <begin position="88"/>
        <end position="99"/>
    </location>
</feature>
<feature type="region of interest" description="Disordered" evidence="1">
    <location>
        <begin position="169"/>
        <end position="222"/>
    </location>
</feature>
<feature type="compositionally biased region" description="Acidic residues" evidence="1">
    <location>
        <begin position="267"/>
        <end position="300"/>
    </location>
</feature>
<dbReference type="GeneID" id="30015592"/>
<feature type="compositionally biased region" description="Basic and acidic residues" evidence="1">
    <location>
        <begin position="212"/>
        <end position="222"/>
    </location>
</feature>
<dbReference type="AlphaFoldDB" id="A0A178Z564"/>
<feature type="region of interest" description="Disordered" evidence="1">
    <location>
        <begin position="258"/>
        <end position="304"/>
    </location>
</feature>
<proteinExistence type="predicted"/>
<name>A0A178Z564_9EURO</name>
<organism evidence="2 3">
    <name type="scientific">Fonsecaea erecta</name>
    <dbReference type="NCBI Taxonomy" id="1367422"/>
    <lineage>
        <taxon>Eukaryota</taxon>
        <taxon>Fungi</taxon>
        <taxon>Dikarya</taxon>
        <taxon>Ascomycota</taxon>
        <taxon>Pezizomycotina</taxon>
        <taxon>Eurotiomycetes</taxon>
        <taxon>Chaetothyriomycetidae</taxon>
        <taxon>Chaetothyriales</taxon>
        <taxon>Herpotrichiellaceae</taxon>
        <taxon>Fonsecaea</taxon>
    </lineage>
</organism>
<comment type="caution">
    <text evidence="2">The sequence shown here is derived from an EMBL/GenBank/DDBJ whole genome shotgun (WGS) entry which is preliminary data.</text>
</comment>
<dbReference type="RefSeq" id="XP_018687690.1">
    <property type="nucleotide sequence ID" value="XM_018842930.1"/>
</dbReference>
<feature type="compositionally biased region" description="Polar residues" evidence="1">
    <location>
        <begin position="180"/>
        <end position="194"/>
    </location>
</feature>
<dbReference type="OrthoDB" id="4161517at2759"/>
<evidence type="ECO:0000313" key="3">
    <source>
        <dbReference type="Proteomes" id="UP000078343"/>
    </source>
</evidence>